<dbReference type="EMBL" id="CP012333">
    <property type="protein sequence ID" value="AKU96990.1"/>
    <property type="molecule type" value="Genomic_DNA"/>
</dbReference>
<evidence type="ECO:0000313" key="2">
    <source>
        <dbReference type="Proteomes" id="UP000064967"/>
    </source>
</evidence>
<organism evidence="1 2">
    <name type="scientific">Labilithrix luteola</name>
    <dbReference type="NCBI Taxonomy" id="1391654"/>
    <lineage>
        <taxon>Bacteria</taxon>
        <taxon>Pseudomonadati</taxon>
        <taxon>Myxococcota</taxon>
        <taxon>Polyangia</taxon>
        <taxon>Polyangiales</taxon>
        <taxon>Labilitrichaceae</taxon>
        <taxon>Labilithrix</taxon>
    </lineage>
</organism>
<name>A0A0K1PTX9_9BACT</name>
<dbReference type="Proteomes" id="UP000064967">
    <property type="component" value="Chromosome"/>
</dbReference>
<accession>A0A0K1PTX9</accession>
<gene>
    <name evidence="1" type="ORF">AKJ09_03654</name>
</gene>
<proteinExistence type="predicted"/>
<keyword evidence="2" id="KW-1185">Reference proteome</keyword>
<sequence>MTALRSAAQKALASAHAGKRTALRECIEALELALELVAEGEPAKTKAGR</sequence>
<reference evidence="1 2" key="1">
    <citation type="submission" date="2015-08" db="EMBL/GenBank/DDBJ databases">
        <authorList>
            <person name="Babu N.S."/>
            <person name="Beckwith C.J."/>
            <person name="Beseler K.G."/>
            <person name="Brison A."/>
            <person name="Carone J.V."/>
            <person name="Caskin T.P."/>
            <person name="Diamond M."/>
            <person name="Durham M.E."/>
            <person name="Foxe J.M."/>
            <person name="Go M."/>
            <person name="Henderson B.A."/>
            <person name="Jones I.B."/>
            <person name="McGettigan J.A."/>
            <person name="Micheletti S.J."/>
            <person name="Nasrallah M.E."/>
            <person name="Ortiz D."/>
            <person name="Piller C.R."/>
            <person name="Privatt S.R."/>
            <person name="Schneider S.L."/>
            <person name="Sharp S."/>
            <person name="Smith T.C."/>
            <person name="Stanton J.D."/>
            <person name="Ullery H.E."/>
            <person name="Wilson R.J."/>
            <person name="Serrano M.G."/>
            <person name="Buck G."/>
            <person name="Lee V."/>
            <person name="Wang Y."/>
            <person name="Carvalho R."/>
            <person name="Voegtly L."/>
            <person name="Shi R."/>
            <person name="Duckworth R."/>
            <person name="Johnson A."/>
            <person name="Loviza R."/>
            <person name="Walstead R."/>
            <person name="Shah Z."/>
            <person name="Kiflezghi M."/>
            <person name="Wade K."/>
            <person name="Ball S.L."/>
            <person name="Bradley K.W."/>
            <person name="Asai D.J."/>
            <person name="Bowman C.A."/>
            <person name="Russell D.A."/>
            <person name="Pope W.H."/>
            <person name="Jacobs-Sera D."/>
            <person name="Hendrix R.W."/>
            <person name="Hatfull G.F."/>
        </authorList>
    </citation>
    <scope>NUCLEOTIDE SEQUENCE [LARGE SCALE GENOMIC DNA]</scope>
    <source>
        <strain evidence="1 2">DSM 27648</strain>
    </source>
</reference>
<dbReference type="KEGG" id="llu:AKJ09_03654"/>
<dbReference type="AlphaFoldDB" id="A0A0K1PTX9"/>
<protein>
    <submittedName>
        <fullName evidence="1">Uncharacterized protein</fullName>
    </submittedName>
</protein>
<evidence type="ECO:0000313" key="1">
    <source>
        <dbReference type="EMBL" id="AKU96990.1"/>
    </source>
</evidence>